<evidence type="ECO:0000313" key="2">
    <source>
        <dbReference type="EMBL" id="KAF0046743.1"/>
    </source>
</evidence>
<dbReference type="Proteomes" id="UP000438429">
    <property type="component" value="Unassembled WGS sequence"/>
</dbReference>
<name>A0A6A4TL00_SCOMX</name>
<gene>
    <name evidence="2" type="ORF">F2P81_000376</name>
</gene>
<organism evidence="2 3">
    <name type="scientific">Scophthalmus maximus</name>
    <name type="common">Turbot</name>
    <name type="synonym">Psetta maxima</name>
    <dbReference type="NCBI Taxonomy" id="52904"/>
    <lineage>
        <taxon>Eukaryota</taxon>
        <taxon>Metazoa</taxon>
        <taxon>Chordata</taxon>
        <taxon>Craniata</taxon>
        <taxon>Vertebrata</taxon>
        <taxon>Euteleostomi</taxon>
        <taxon>Actinopterygii</taxon>
        <taxon>Neopterygii</taxon>
        <taxon>Teleostei</taxon>
        <taxon>Neoteleostei</taxon>
        <taxon>Acanthomorphata</taxon>
        <taxon>Carangaria</taxon>
        <taxon>Pleuronectiformes</taxon>
        <taxon>Pleuronectoidei</taxon>
        <taxon>Scophthalmidae</taxon>
        <taxon>Scophthalmus</taxon>
    </lineage>
</organism>
<reference evidence="2 3" key="1">
    <citation type="submission" date="2019-06" db="EMBL/GenBank/DDBJ databases">
        <title>Draft genomes of female and male turbot (Scophthalmus maximus).</title>
        <authorList>
            <person name="Xu H."/>
            <person name="Xu X.-W."/>
            <person name="Shao C."/>
            <person name="Chen S."/>
        </authorList>
    </citation>
    <scope>NUCLEOTIDE SEQUENCE [LARGE SCALE GENOMIC DNA]</scope>
    <source>
        <strain evidence="2">Ysfricsl-2016a</strain>
        <tissue evidence="2">Blood</tissue>
    </source>
</reference>
<dbReference type="EMBL" id="VEVO01000001">
    <property type="protein sequence ID" value="KAF0046743.1"/>
    <property type="molecule type" value="Genomic_DNA"/>
</dbReference>
<comment type="caution">
    <text evidence="2">The sequence shown here is derived from an EMBL/GenBank/DDBJ whole genome shotgun (WGS) entry which is preliminary data.</text>
</comment>
<proteinExistence type="predicted"/>
<accession>A0A6A4TL00</accession>
<sequence>MCVTQQADSKQPPKYSPPGFSPSRSCFCLKDKILWFHLQLDTDVLQPVMIAQLTASAPPPRTKPFFRDKIFMSQRFEVGHVKMIWD</sequence>
<evidence type="ECO:0000256" key="1">
    <source>
        <dbReference type="SAM" id="MobiDB-lite"/>
    </source>
</evidence>
<evidence type="ECO:0000313" key="3">
    <source>
        <dbReference type="Proteomes" id="UP000438429"/>
    </source>
</evidence>
<feature type="region of interest" description="Disordered" evidence="1">
    <location>
        <begin position="1"/>
        <end position="21"/>
    </location>
</feature>
<dbReference type="AlphaFoldDB" id="A0A6A4TL00"/>
<protein>
    <submittedName>
        <fullName evidence="2">Uncharacterized protein</fullName>
    </submittedName>
</protein>